<evidence type="ECO:0000313" key="3">
    <source>
        <dbReference type="EMBL" id="KAK0755163.1"/>
    </source>
</evidence>
<feature type="compositionally biased region" description="Basic and acidic residues" evidence="2">
    <location>
        <begin position="107"/>
        <end position="116"/>
    </location>
</feature>
<dbReference type="EMBL" id="JAUKUD010000001">
    <property type="protein sequence ID" value="KAK0755163.1"/>
    <property type="molecule type" value="Genomic_DNA"/>
</dbReference>
<gene>
    <name evidence="3" type="ORF">B0T18DRAFT_315923</name>
</gene>
<dbReference type="Proteomes" id="UP001172155">
    <property type="component" value="Unassembled WGS sequence"/>
</dbReference>
<dbReference type="AlphaFoldDB" id="A0AA40FCB9"/>
<proteinExistence type="predicted"/>
<evidence type="ECO:0000313" key="4">
    <source>
        <dbReference type="Proteomes" id="UP001172155"/>
    </source>
</evidence>
<keyword evidence="4" id="KW-1185">Reference proteome</keyword>
<comment type="caution">
    <text evidence="3">The sequence shown here is derived from an EMBL/GenBank/DDBJ whole genome shotgun (WGS) entry which is preliminary data.</text>
</comment>
<feature type="coiled-coil region" evidence="1">
    <location>
        <begin position="152"/>
        <end position="211"/>
    </location>
</feature>
<feature type="region of interest" description="Disordered" evidence="2">
    <location>
        <begin position="1"/>
        <end position="116"/>
    </location>
</feature>
<evidence type="ECO:0000256" key="1">
    <source>
        <dbReference type="SAM" id="Coils"/>
    </source>
</evidence>
<sequence>MSSSSSQDTLSVGIRDGSHARSSTTVNVRTYPNTIPHPGGELAVSPLHPGERSQSASRAENRDGRHDRRRSKSRGAPNPRERERSASNHRATSSTREARKPHSRSQSFERHIRAEKGLSSERVNMFLRSMGQVPNDTDKELLAENRGLYQRVAALQRVERELLAENQNLSRQVFTQRQHQTTRRAQWREEVKKKETRIRELEAQLEQMEGTCAPRLEALLSDKEIATWFDNKDKAWREWAEEFAHHDPTRLTTGLHPAQLIELCEGVRGFVQLTDDGKLPQDLLTGGIDAARTLLHGMVANFICNEAFTNPFWVFNAATLGVLESPATTDAVKSLPPPDRMDLSLFSDISPTRPDIMTPGSPHFSHPLITSMMPPLGGGISSQGLPVRRDFMNLYHMLAQAQPDDADHSPHEWRAALMRLFAEGGMSTGDPALAGLNEARRTIIESRLNYARRLKERFLCGPARLLLHNQDTSGIDRLERLLSALIDDTLRFSCQLWSRPNPLRLQAWKELSTKHYHAANDLMTLCHAQQPRPVSPGAHRTAPEPVSHVHEGRPVIMVVQPAIEALRACGADHEPPARLLLPARVLVATSPRARAPAPIAIEPTRALAPSTGGSQIDTPSDMTRDPVSPDTPHGGVPTPVFNRGGGVRGGGGGLACAGSSRMVKTVGASGGGSEYGLSPIVATVVLARERIKMEDLRIPTTA</sequence>
<reference evidence="3" key="1">
    <citation type="submission" date="2023-06" db="EMBL/GenBank/DDBJ databases">
        <title>Genome-scale phylogeny and comparative genomics of the fungal order Sordariales.</title>
        <authorList>
            <consortium name="Lawrence Berkeley National Laboratory"/>
            <person name="Hensen N."/>
            <person name="Bonometti L."/>
            <person name="Westerberg I."/>
            <person name="Brannstrom I.O."/>
            <person name="Guillou S."/>
            <person name="Cros-Aarteil S."/>
            <person name="Calhoun S."/>
            <person name="Haridas S."/>
            <person name="Kuo A."/>
            <person name="Mondo S."/>
            <person name="Pangilinan J."/>
            <person name="Riley R."/>
            <person name="LaButti K."/>
            <person name="Andreopoulos B."/>
            <person name="Lipzen A."/>
            <person name="Chen C."/>
            <person name="Yanf M."/>
            <person name="Daum C."/>
            <person name="Ng V."/>
            <person name="Clum A."/>
            <person name="Steindorff A."/>
            <person name="Ohm R."/>
            <person name="Martin F."/>
            <person name="Silar P."/>
            <person name="Natvig D."/>
            <person name="Lalanne C."/>
            <person name="Gautier V."/>
            <person name="Ament-velasquez S.L."/>
            <person name="Kruys A."/>
            <person name="Hutchinson M.I."/>
            <person name="Powell A.J."/>
            <person name="Barry K."/>
            <person name="Miller A.N."/>
            <person name="Grigoriev I.V."/>
            <person name="Debuchy R."/>
            <person name="Gladieux P."/>
            <person name="Thoren M.H."/>
            <person name="Johannesson H."/>
        </authorList>
    </citation>
    <scope>NUCLEOTIDE SEQUENCE</scope>
    <source>
        <strain evidence="3">SMH3187-1</strain>
    </source>
</reference>
<feature type="region of interest" description="Disordered" evidence="2">
    <location>
        <begin position="606"/>
        <end position="636"/>
    </location>
</feature>
<name>A0AA40FCB9_9PEZI</name>
<feature type="compositionally biased region" description="Polar residues" evidence="2">
    <location>
        <begin position="611"/>
        <end position="621"/>
    </location>
</feature>
<feature type="compositionally biased region" description="Polar residues" evidence="2">
    <location>
        <begin position="1"/>
        <end position="10"/>
    </location>
</feature>
<evidence type="ECO:0000256" key="2">
    <source>
        <dbReference type="SAM" id="MobiDB-lite"/>
    </source>
</evidence>
<keyword evidence="1" id="KW-0175">Coiled coil</keyword>
<accession>A0AA40FCB9</accession>
<organism evidence="3 4">
    <name type="scientific">Schizothecium vesticola</name>
    <dbReference type="NCBI Taxonomy" id="314040"/>
    <lineage>
        <taxon>Eukaryota</taxon>
        <taxon>Fungi</taxon>
        <taxon>Dikarya</taxon>
        <taxon>Ascomycota</taxon>
        <taxon>Pezizomycotina</taxon>
        <taxon>Sordariomycetes</taxon>
        <taxon>Sordariomycetidae</taxon>
        <taxon>Sordariales</taxon>
        <taxon>Schizotheciaceae</taxon>
        <taxon>Schizothecium</taxon>
    </lineage>
</organism>
<feature type="compositionally biased region" description="Polar residues" evidence="2">
    <location>
        <begin position="20"/>
        <end position="33"/>
    </location>
</feature>
<protein>
    <submittedName>
        <fullName evidence="3">Uncharacterized protein</fullName>
    </submittedName>
</protein>